<dbReference type="InterPro" id="IPR014001">
    <property type="entry name" value="Helicase_ATP-bd"/>
</dbReference>
<dbReference type="Proteomes" id="UP000321192">
    <property type="component" value="Unassembled WGS sequence"/>
</dbReference>
<dbReference type="InterPro" id="IPR001650">
    <property type="entry name" value="Helicase_C-like"/>
</dbReference>
<dbReference type="InterPro" id="IPR000330">
    <property type="entry name" value="SNF2_N"/>
</dbReference>
<dbReference type="SMART" id="SM00487">
    <property type="entry name" value="DEXDc"/>
    <property type="match status" value="1"/>
</dbReference>
<evidence type="ECO:0000256" key="1">
    <source>
        <dbReference type="ARBA" id="ARBA00022741"/>
    </source>
</evidence>
<dbReference type="Pfam" id="PF00271">
    <property type="entry name" value="Helicase_C"/>
    <property type="match status" value="1"/>
</dbReference>
<dbReference type="GO" id="GO:0004386">
    <property type="term" value="F:helicase activity"/>
    <property type="evidence" value="ECO:0007669"/>
    <property type="project" value="UniProtKB-KW"/>
</dbReference>
<dbReference type="InterPro" id="IPR057342">
    <property type="entry name" value="DEXDc_RapA"/>
</dbReference>
<evidence type="ECO:0000259" key="5">
    <source>
        <dbReference type="PROSITE" id="PS51192"/>
    </source>
</evidence>
<dbReference type="EMBL" id="SSFD01000127">
    <property type="protein sequence ID" value="TXH85873.1"/>
    <property type="molecule type" value="Genomic_DNA"/>
</dbReference>
<dbReference type="SMART" id="SM00490">
    <property type="entry name" value="HELICc"/>
    <property type="match status" value="1"/>
</dbReference>
<dbReference type="SUPFAM" id="SSF52540">
    <property type="entry name" value="P-loop containing nucleoside triphosphate hydrolases"/>
    <property type="match status" value="2"/>
</dbReference>
<dbReference type="GO" id="GO:0005524">
    <property type="term" value="F:ATP binding"/>
    <property type="evidence" value="ECO:0007669"/>
    <property type="project" value="UniProtKB-KW"/>
</dbReference>
<dbReference type="Gene3D" id="3.40.50.10810">
    <property type="entry name" value="Tandem AAA-ATPase domain"/>
    <property type="match status" value="1"/>
</dbReference>
<evidence type="ECO:0000313" key="8">
    <source>
        <dbReference type="Proteomes" id="UP000321192"/>
    </source>
</evidence>
<evidence type="ECO:0000259" key="6">
    <source>
        <dbReference type="PROSITE" id="PS51194"/>
    </source>
</evidence>
<protein>
    <submittedName>
        <fullName evidence="7">Helicase SNF2</fullName>
    </submittedName>
</protein>
<sequence>MSSKQIHHPSFGQGSVLVNNGATLVVRFEHGIEEVLASEIRTTVTAEAALEEMSLGSPAEAVARVQAAAISSLNDAWGVFSRSRISLLPHQLWVCHRALREWPVRLLIADDVGLGKTVEAGLILWPLIARGVIRRLLILTPASLVEQWQFRMRQMFDIRLSIYQPELDQGKRDFWNVHQQVVASLPTMRLDRNDRHERLLDAPGWDMVIIDEAHHLHADESTGKTLGFQLIEKMKRLGKISSCVLFTATPHRGKDFGFWSLMSLVDADSFGPNKTHATMLKKLPERLIRNAKQKVVDMEGRRLFQPVLQFPETFQYLEEESEFYRMMTTFVASGKAYASTLSSQGRGQVMLVLIALQKLASSSVAAVRGALRTRLARIHDTAATLRFDANDVVSSGEETDDHDALMRWMAAERKRSLQLMDDEILHLEKLLFAAEKVVVESRVERVLEIIDKRFNEQSVLLFTEYKATQALIFSALMRRYGENSVGFINGDGRLNGVSYPDGRIASPSVAREDMAEKFNNGQIRFLISTEAGGEGIDLQQQCHCLIHVDLPWNPMRLHQRVGRVNRFGQTRQVQVVSLRNPDTVESRIWSKLEEKLGNIMRDLGAAMDEPEDLLQLVLGMTQPGLFDSLFQEGVDVPREGFDQWFDHKTQNFGGHEAVDTVVSLVGHAASFDLSGLKQVPRADLPDLEPFFLSMLRLNGKRPEANEDGISFVTPDAWRTLPSVLRRYERMAFCRDVKGKDAQSRILGVGHPLIDHALQQAKDFDVKVAAVSGLACILVICLAFERVTTGKGQVKRLLLGVEHPIDGEAKVVRDVDVLNTLNATKLQRPDKPEGIGLHLPALELIERSRRRVEFHIVETGFPFVAPAVAIHSILLPVSV</sequence>
<dbReference type="InterPro" id="IPR038718">
    <property type="entry name" value="SNF2-like_sf"/>
</dbReference>
<gene>
    <name evidence="7" type="ORF">E6Q80_08665</name>
</gene>
<keyword evidence="4" id="KW-0067">ATP-binding</keyword>
<evidence type="ECO:0000313" key="7">
    <source>
        <dbReference type="EMBL" id="TXH85873.1"/>
    </source>
</evidence>
<name>A0A5C7SQF7_THASP</name>
<accession>A0A5C7SQF7</accession>
<dbReference type="InterPro" id="IPR027417">
    <property type="entry name" value="P-loop_NTPase"/>
</dbReference>
<dbReference type="PROSITE" id="PS51192">
    <property type="entry name" value="HELICASE_ATP_BIND_1"/>
    <property type="match status" value="1"/>
</dbReference>
<reference evidence="7 8" key="1">
    <citation type="submission" date="2018-09" db="EMBL/GenBank/DDBJ databases">
        <title>Metagenome Assembled Genomes from an Advanced Water Purification Facility.</title>
        <authorList>
            <person name="Stamps B.W."/>
            <person name="Spear J.R."/>
        </authorList>
    </citation>
    <scope>NUCLEOTIDE SEQUENCE [LARGE SCALE GENOMIC DNA]</scope>
    <source>
        <strain evidence="7">Bin_27_1</strain>
    </source>
</reference>
<feature type="domain" description="Helicase ATP-binding" evidence="5">
    <location>
        <begin position="97"/>
        <end position="268"/>
    </location>
</feature>
<comment type="caution">
    <text evidence="7">The sequence shown here is derived from an EMBL/GenBank/DDBJ whole genome shotgun (WGS) entry which is preliminary data.</text>
</comment>
<dbReference type="PANTHER" id="PTHR45766:SF6">
    <property type="entry name" value="SWI_SNF-RELATED MATRIX-ASSOCIATED ACTIN-DEPENDENT REGULATOR OF CHROMATIN SUBFAMILY A-LIKE PROTEIN 1"/>
    <property type="match status" value="1"/>
</dbReference>
<dbReference type="Gene3D" id="3.40.50.300">
    <property type="entry name" value="P-loop containing nucleotide triphosphate hydrolases"/>
    <property type="match status" value="1"/>
</dbReference>
<organism evidence="7 8">
    <name type="scientific">Thauera aminoaromatica</name>
    <dbReference type="NCBI Taxonomy" id="164330"/>
    <lineage>
        <taxon>Bacteria</taxon>
        <taxon>Pseudomonadati</taxon>
        <taxon>Pseudomonadota</taxon>
        <taxon>Betaproteobacteria</taxon>
        <taxon>Rhodocyclales</taxon>
        <taxon>Zoogloeaceae</taxon>
        <taxon>Thauera</taxon>
    </lineage>
</organism>
<dbReference type="GO" id="GO:0016787">
    <property type="term" value="F:hydrolase activity"/>
    <property type="evidence" value="ECO:0007669"/>
    <property type="project" value="UniProtKB-KW"/>
</dbReference>
<keyword evidence="1" id="KW-0547">Nucleotide-binding</keyword>
<evidence type="ECO:0000256" key="3">
    <source>
        <dbReference type="ARBA" id="ARBA00022806"/>
    </source>
</evidence>
<dbReference type="CDD" id="cd18793">
    <property type="entry name" value="SF2_C_SNF"/>
    <property type="match status" value="1"/>
</dbReference>
<dbReference type="Pfam" id="PF00176">
    <property type="entry name" value="SNF2-rel_dom"/>
    <property type="match status" value="1"/>
</dbReference>
<evidence type="ECO:0000256" key="2">
    <source>
        <dbReference type="ARBA" id="ARBA00022801"/>
    </source>
</evidence>
<feature type="domain" description="Helicase C-terminal" evidence="6">
    <location>
        <begin position="442"/>
        <end position="615"/>
    </location>
</feature>
<dbReference type="RefSeq" id="WP_276658265.1">
    <property type="nucleotide sequence ID" value="NZ_SSFD01000127.1"/>
</dbReference>
<dbReference type="PROSITE" id="PS51194">
    <property type="entry name" value="HELICASE_CTER"/>
    <property type="match status" value="1"/>
</dbReference>
<keyword evidence="3 7" id="KW-0347">Helicase</keyword>
<evidence type="ECO:0000256" key="4">
    <source>
        <dbReference type="ARBA" id="ARBA00022840"/>
    </source>
</evidence>
<dbReference type="PANTHER" id="PTHR45766">
    <property type="entry name" value="DNA ANNEALING HELICASE AND ENDONUCLEASE ZRANB3 FAMILY MEMBER"/>
    <property type="match status" value="1"/>
</dbReference>
<dbReference type="CDD" id="cd18011">
    <property type="entry name" value="DEXDc_RapA"/>
    <property type="match status" value="1"/>
</dbReference>
<dbReference type="InterPro" id="IPR049730">
    <property type="entry name" value="SNF2/RAD54-like_C"/>
</dbReference>
<dbReference type="AlphaFoldDB" id="A0A5C7SQF7"/>
<keyword evidence="2" id="KW-0378">Hydrolase</keyword>
<proteinExistence type="predicted"/>